<dbReference type="AlphaFoldDB" id="A0A085MWD7"/>
<dbReference type="InterPro" id="IPR017441">
    <property type="entry name" value="Protein_kinase_ATP_BS"/>
</dbReference>
<proteinExistence type="predicted"/>
<evidence type="ECO:0000256" key="1">
    <source>
        <dbReference type="ARBA" id="ARBA00022527"/>
    </source>
</evidence>
<dbReference type="GO" id="GO:0005524">
    <property type="term" value="F:ATP binding"/>
    <property type="evidence" value="ECO:0007669"/>
    <property type="project" value="UniProtKB-UniRule"/>
</dbReference>
<dbReference type="GO" id="GO:0004693">
    <property type="term" value="F:cyclin-dependent protein serine/threonine kinase activity"/>
    <property type="evidence" value="ECO:0007669"/>
    <property type="project" value="UniProtKB-EC"/>
</dbReference>
<dbReference type="FunFam" id="3.30.200.20:FF:000927">
    <property type="entry name" value="Cyclin-dependent kinase 2"/>
    <property type="match status" value="1"/>
</dbReference>
<feature type="binding site" evidence="6">
    <location>
        <position position="57"/>
    </location>
    <ligand>
        <name>ATP</name>
        <dbReference type="ChEBI" id="CHEBI:30616"/>
    </ligand>
</feature>
<dbReference type="GO" id="GO:0010468">
    <property type="term" value="P:regulation of gene expression"/>
    <property type="evidence" value="ECO:0007669"/>
    <property type="project" value="TreeGrafter"/>
</dbReference>
<keyword evidence="3 6" id="KW-0547">Nucleotide-binding</keyword>
<evidence type="ECO:0000256" key="4">
    <source>
        <dbReference type="ARBA" id="ARBA00022777"/>
    </source>
</evidence>
<dbReference type="InterPro" id="IPR011009">
    <property type="entry name" value="Kinase-like_dom_sf"/>
</dbReference>
<evidence type="ECO:0000256" key="6">
    <source>
        <dbReference type="PROSITE-ProRule" id="PRU10141"/>
    </source>
</evidence>
<evidence type="ECO:0000256" key="2">
    <source>
        <dbReference type="ARBA" id="ARBA00022679"/>
    </source>
</evidence>
<keyword evidence="5 6" id="KW-0067">ATP-binding</keyword>
<gene>
    <name evidence="8" type="ORF">M514_00933</name>
</gene>
<dbReference type="PANTHER" id="PTHR24056:SF550">
    <property type="entry name" value="CHROMOSOME UNDETERMINED SCAFFOLD_44, WHOLE GENOME SHOTGUN SEQUENCE"/>
    <property type="match status" value="1"/>
</dbReference>
<evidence type="ECO:0000256" key="5">
    <source>
        <dbReference type="ARBA" id="ARBA00022840"/>
    </source>
</evidence>
<evidence type="ECO:0000256" key="3">
    <source>
        <dbReference type="ARBA" id="ARBA00022741"/>
    </source>
</evidence>
<keyword evidence="1" id="KW-0723">Serine/threonine-protein kinase</keyword>
<keyword evidence="2" id="KW-0808">Transferase</keyword>
<reference evidence="8" key="1">
    <citation type="journal article" date="2014" name="Nat. Genet.">
        <title>Genome and transcriptome of the porcine whipworm Trichuris suis.</title>
        <authorList>
            <person name="Jex A.R."/>
            <person name="Nejsum P."/>
            <person name="Schwarz E.M."/>
            <person name="Hu L."/>
            <person name="Young N.D."/>
            <person name="Hall R.S."/>
            <person name="Korhonen P.K."/>
            <person name="Liao S."/>
            <person name="Thamsborg S."/>
            <person name="Xia J."/>
            <person name="Xu P."/>
            <person name="Wang S."/>
            <person name="Scheerlinck J.P."/>
            <person name="Hofmann A."/>
            <person name="Sternberg P.W."/>
            <person name="Wang J."/>
            <person name="Gasser R.B."/>
        </authorList>
    </citation>
    <scope>NUCLEOTIDE SEQUENCE [LARGE SCALE GENOMIC DNA]</scope>
    <source>
        <strain evidence="8">DCEP-RM93F</strain>
    </source>
</reference>
<evidence type="ECO:0000259" key="7">
    <source>
        <dbReference type="PROSITE" id="PS50011"/>
    </source>
</evidence>
<dbReference type="Gene3D" id="1.10.510.10">
    <property type="entry name" value="Transferase(Phosphotransferase) domain 1"/>
    <property type="match status" value="1"/>
</dbReference>
<protein>
    <recommendedName>
        <fullName evidence="7">Protein kinase domain-containing protein</fullName>
    </recommendedName>
</protein>
<sequence>MASLVNSYNKSKSPSLERIESIEQLEDYKKLCKVGEGTYGAVYKAVQRTTGEIVALKKFRLDEQGEGVPNTCLREISTLKRLNHPNIIKLLQVFHTSHRLFLVLELMDYDLKALIASVRGEKFHPQLVKVTLKPLFPGTSEIDQLFSMFRLLGTPDDSVWPGISQLAVYSSEFPKWKTKGRLSLVSSAMPENGADLLLVTANRYLFSLSLSSLQKMIAYRPETRIKAKSAISHVYFRDIDVANVAKFMPSGQEHGSTIMADQTLQ</sequence>
<dbReference type="GO" id="GO:0000082">
    <property type="term" value="P:G1/S transition of mitotic cell cycle"/>
    <property type="evidence" value="ECO:0007669"/>
    <property type="project" value="TreeGrafter"/>
</dbReference>
<dbReference type="GO" id="GO:0005737">
    <property type="term" value="C:cytoplasm"/>
    <property type="evidence" value="ECO:0007669"/>
    <property type="project" value="TreeGrafter"/>
</dbReference>
<dbReference type="Proteomes" id="UP000030758">
    <property type="component" value="Unassembled WGS sequence"/>
</dbReference>
<dbReference type="GO" id="GO:0000307">
    <property type="term" value="C:cyclin-dependent protein kinase holoenzyme complex"/>
    <property type="evidence" value="ECO:0007669"/>
    <property type="project" value="TreeGrafter"/>
</dbReference>
<organism evidence="8">
    <name type="scientific">Trichuris suis</name>
    <name type="common">pig whipworm</name>
    <dbReference type="NCBI Taxonomy" id="68888"/>
    <lineage>
        <taxon>Eukaryota</taxon>
        <taxon>Metazoa</taxon>
        <taxon>Ecdysozoa</taxon>
        <taxon>Nematoda</taxon>
        <taxon>Enoplea</taxon>
        <taxon>Dorylaimia</taxon>
        <taxon>Trichinellida</taxon>
        <taxon>Trichuridae</taxon>
        <taxon>Trichuris</taxon>
    </lineage>
</organism>
<dbReference type="PROSITE" id="PS50011">
    <property type="entry name" value="PROTEIN_KINASE_DOM"/>
    <property type="match status" value="1"/>
</dbReference>
<dbReference type="Gene3D" id="3.30.200.20">
    <property type="entry name" value="Phosphorylase Kinase, domain 1"/>
    <property type="match status" value="1"/>
</dbReference>
<dbReference type="GO" id="GO:0007165">
    <property type="term" value="P:signal transduction"/>
    <property type="evidence" value="ECO:0007669"/>
    <property type="project" value="TreeGrafter"/>
</dbReference>
<dbReference type="GO" id="GO:0005634">
    <property type="term" value="C:nucleus"/>
    <property type="evidence" value="ECO:0007669"/>
    <property type="project" value="TreeGrafter"/>
</dbReference>
<dbReference type="Pfam" id="PF00069">
    <property type="entry name" value="Pkinase"/>
    <property type="match status" value="1"/>
</dbReference>
<evidence type="ECO:0000313" key="8">
    <source>
        <dbReference type="EMBL" id="KFD61533.1"/>
    </source>
</evidence>
<dbReference type="InterPro" id="IPR050108">
    <property type="entry name" value="CDK"/>
</dbReference>
<name>A0A085MWD7_9BILA</name>
<dbReference type="InterPro" id="IPR000719">
    <property type="entry name" value="Prot_kinase_dom"/>
</dbReference>
<dbReference type="SUPFAM" id="SSF56112">
    <property type="entry name" value="Protein kinase-like (PK-like)"/>
    <property type="match status" value="1"/>
</dbReference>
<dbReference type="PROSITE" id="PS00107">
    <property type="entry name" value="PROTEIN_KINASE_ATP"/>
    <property type="match status" value="1"/>
</dbReference>
<dbReference type="GO" id="GO:0010389">
    <property type="term" value="P:regulation of G2/M transition of mitotic cell cycle"/>
    <property type="evidence" value="ECO:0007669"/>
    <property type="project" value="TreeGrafter"/>
</dbReference>
<dbReference type="PANTHER" id="PTHR24056">
    <property type="entry name" value="CELL DIVISION PROTEIN KINASE"/>
    <property type="match status" value="1"/>
</dbReference>
<accession>A0A085MWD7</accession>
<dbReference type="EMBL" id="KL367620">
    <property type="protein sequence ID" value="KFD61533.1"/>
    <property type="molecule type" value="Genomic_DNA"/>
</dbReference>
<feature type="domain" description="Protein kinase" evidence="7">
    <location>
        <begin position="28"/>
        <end position="265"/>
    </location>
</feature>
<dbReference type="GO" id="GO:0030332">
    <property type="term" value="F:cyclin binding"/>
    <property type="evidence" value="ECO:0007669"/>
    <property type="project" value="TreeGrafter"/>
</dbReference>
<keyword evidence="4" id="KW-0418">Kinase</keyword>